<feature type="domain" description="PDZ" evidence="7">
    <location>
        <begin position="536"/>
        <end position="607"/>
    </location>
</feature>
<dbReference type="CDD" id="cd06224">
    <property type="entry name" value="REM"/>
    <property type="match status" value="1"/>
</dbReference>
<evidence type="ECO:0000259" key="7">
    <source>
        <dbReference type="PROSITE" id="PS50106"/>
    </source>
</evidence>
<dbReference type="InterPro" id="IPR014710">
    <property type="entry name" value="RmlC-like_jellyroll"/>
</dbReference>
<dbReference type="InterPro" id="IPR001478">
    <property type="entry name" value="PDZ"/>
</dbReference>
<dbReference type="CDD" id="cd01785">
    <property type="entry name" value="RA_PDZ-GEF1"/>
    <property type="match status" value="1"/>
</dbReference>
<name>A0ABM1STH7_LIMPO</name>
<evidence type="ECO:0000259" key="5">
    <source>
        <dbReference type="PROSITE" id="PS50009"/>
    </source>
</evidence>
<dbReference type="PANTHER" id="PTHR23113:SF249">
    <property type="entry name" value="RAP GUANINE NUCLEOTIDE EXCHANGE FACTOR 6"/>
    <property type="match status" value="1"/>
</dbReference>
<feature type="region of interest" description="Disordered" evidence="4">
    <location>
        <begin position="1191"/>
        <end position="1237"/>
    </location>
</feature>
<organism evidence="10 12">
    <name type="scientific">Limulus polyphemus</name>
    <name type="common">Atlantic horseshoe crab</name>
    <dbReference type="NCBI Taxonomy" id="6850"/>
    <lineage>
        <taxon>Eukaryota</taxon>
        <taxon>Metazoa</taxon>
        <taxon>Ecdysozoa</taxon>
        <taxon>Arthropoda</taxon>
        <taxon>Chelicerata</taxon>
        <taxon>Merostomata</taxon>
        <taxon>Xiphosura</taxon>
        <taxon>Limulidae</taxon>
        <taxon>Limulus</taxon>
    </lineage>
</organism>
<dbReference type="CDD" id="cd00038">
    <property type="entry name" value="CAP_ED"/>
    <property type="match status" value="1"/>
</dbReference>
<dbReference type="PROSITE" id="PS50106">
    <property type="entry name" value="PDZ"/>
    <property type="match status" value="1"/>
</dbReference>
<dbReference type="Gene3D" id="1.20.870.10">
    <property type="entry name" value="Son of sevenless (SoS) protein Chain: S domain 1"/>
    <property type="match status" value="1"/>
</dbReference>
<feature type="compositionally biased region" description="Low complexity" evidence="4">
    <location>
        <begin position="767"/>
        <end position="777"/>
    </location>
</feature>
<dbReference type="InterPro" id="IPR018490">
    <property type="entry name" value="cNMP-bd_dom_sf"/>
</dbReference>
<evidence type="ECO:0000256" key="1">
    <source>
        <dbReference type="ARBA" id="ARBA00010829"/>
    </source>
</evidence>
<dbReference type="SUPFAM" id="SSF50156">
    <property type="entry name" value="PDZ domain-like"/>
    <property type="match status" value="1"/>
</dbReference>
<dbReference type="InterPro" id="IPR023578">
    <property type="entry name" value="Ras_GEF_dom_sf"/>
</dbReference>
<dbReference type="InterPro" id="IPR000159">
    <property type="entry name" value="RA_dom"/>
</dbReference>
<sequence>MAGYGYQDFLNSLKKLPDERTQEDLKILYTHLHGMGALSSLREASLRSLCKTVRYEKHDANDILYCRGELSSCWYILLSGSVFIDGSMFLPRSSFGKRTAGGGRRVNECLILESSEMIAIDYPDVQLMRPGQRQSCTTMNLEKLLALEQDEVSVEPRPHRLHMDGTDVVDHRPHHHIQLSEYQPVQTMLHRGENLLKSNRSSHGSDTSSAYSGSDTMQSVQSSLEDQEVDLSGLMESAVDSDDEEDLAELIDSLTVRDTVRECLEKDSSERTDDDIEVLLELMQHLPAFANMTLAVRRALCAVMVFAVVEKAGTVVMNDGEELDSWSVIVNGQVEVELPDGNIQELHFGDSFGITATTEKMYHQGTMRTKVDDCQFVCIAQSDYHKILHQGEENTKKHEEDGQVILVTERRILDGGSRQGHVVIRGTSDSLMAQLVEENTLDPSYVEDFLLTHRTFISSPLVVANNLLTWFKDHQLRDKVTRVVLLWINYHFPDFEMDADMMEFLEKFESVLEQEKMQSQLRLLNIACATKARSRTITLARSTRDDVLHFSILGGYERGFGIFISKVNKGSKAEDVGLRRGDQILEVNGQSFEHVSHARALEILRGTTHLSITVRSNLLAFKEMLNTPENSPRQRGRKVSEIARLQSDPRARLSSHFDWGDIKGEMVIPLELGVSALLQPPNSPPPQCLRTSSGPVGDGKQEKKGFKTLSNRGKIKKALAKMNIIHKSGNSESQLNSSDDSLYSLRSGSSNGSTNHHRTRAVSPKRSSGSGSLYHSHSNPDLASLSAYYEPELRPDFPEHVLKVYRADQTFKYLLIHKETTAREVVMLSLREFGITDPSSKYSLCEVTCGEGGVIKQRRLPDQMHNLAERIGLSSRYYLKNNSSTEALVPDDLAGELLRESQVHFLQLNSVEIATQLTLEDFSIFCQIEPTEYIDDLFDIKSRYGTPKLSKFGELVNREMFWVVTEVCSEPNHLRRMKIIKQFIKVARQCKECKNFNSMFAILSGLDHGAVSRLRSAWEKLPSKYSKMFKDLSDLMDPSRNMCKYRTLISSEHTHPPMIPFYPVVKKDLTFIHLGNDTKVEGLVNFEKLRMVAKEVRQLLNMCSAPYDLFNMLELGGANPSSAMASLNSFATTTNAATVKRRKKSTPQPHPKKMFEEAQMVRRVKTYLANLKVITDEDLLRSMSVECEPMTGAGVASIQPRKRNPSPTLSTASSNSSTSEGKKSINSGRKFGTESPQAVRKMLALSDHSKLRPHQPNRHSHSPSPSPNTARRWQDNGHGHGRSHSDTHNPSMLPVDLSAESSSVTSLNQLPLRKSQTSGSVTSTDSSSGGSCRCHHGYEVDSGHNSVGFDSHSNSSIGSANSPPQHRRSHYMSHSSPPVINRMRTNAPYIPHGIQVLPPIPPGPTGLPSSSVLMPPPPPPRDSHHYPLIRARRPLDYPHPSKAMPRGRHMGQLARAHSHDGMTSVGYYNADATDPDEDEDEETQVSAV</sequence>
<feature type="compositionally biased region" description="Polar residues" evidence="4">
    <location>
        <begin position="1299"/>
        <end position="1309"/>
    </location>
</feature>
<feature type="compositionally biased region" description="Basic and acidic residues" evidence="4">
    <location>
        <begin position="1272"/>
        <end position="1287"/>
    </location>
</feature>
<dbReference type="SMART" id="SM00314">
    <property type="entry name" value="RA"/>
    <property type="match status" value="1"/>
</dbReference>
<dbReference type="GeneID" id="106463665"/>
<proteinExistence type="inferred from homology"/>
<dbReference type="CDD" id="cd00155">
    <property type="entry name" value="RasGEF"/>
    <property type="match status" value="1"/>
</dbReference>
<feature type="compositionally biased region" description="Polar residues" evidence="4">
    <location>
        <begin position="197"/>
        <end position="224"/>
    </location>
</feature>
<dbReference type="SMART" id="SM00229">
    <property type="entry name" value="RasGEFN"/>
    <property type="match status" value="1"/>
</dbReference>
<dbReference type="Gene3D" id="3.10.20.90">
    <property type="entry name" value="Phosphatidylinositol 3-kinase Catalytic Subunit, Chain A, domain 1"/>
    <property type="match status" value="1"/>
</dbReference>
<feature type="region of interest" description="Disordered" evidence="4">
    <location>
        <begin position="197"/>
        <end position="227"/>
    </location>
</feature>
<feature type="region of interest" description="Disordered" evidence="4">
    <location>
        <begin position="1250"/>
        <end position="1332"/>
    </location>
</feature>
<dbReference type="Gene3D" id="1.10.840.10">
    <property type="entry name" value="Ras guanine-nucleotide exchange factors catalytic domain"/>
    <property type="match status" value="1"/>
</dbReference>
<dbReference type="InterPro" id="IPR008937">
    <property type="entry name" value="Ras-like_GEF"/>
</dbReference>
<keyword evidence="10" id="KW-1185">Reference proteome</keyword>
<dbReference type="Proteomes" id="UP000694941">
    <property type="component" value="Unplaced"/>
</dbReference>
<dbReference type="PROSITE" id="PS50212">
    <property type="entry name" value="RASGEF_NTER"/>
    <property type="match status" value="1"/>
</dbReference>
<feature type="compositionally biased region" description="Basic residues" evidence="4">
    <location>
        <begin position="1251"/>
        <end position="1261"/>
    </location>
</feature>
<dbReference type="RefSeq" id="XP_022246933.1">
    <property type="nucleotide sequence ID" value="XM_022391225.1"/>
</dbReference>
<dbReference type="Pfam" id="PF00595">
    <property type="entry name" value="PDZ"/>
    <property type="match status" value="1"/>
</dbReference>
<evidence type="ECO:0000313" key="12">
    <source>
        <dbReference type="RefSeq" id="XP_022246933.1"/>
    </source>
</evidence>
<feature type="region of interest" description="Disordered" evidence="4">
    <location>
        <begin position="1435"/>
        <end position="1488"/>
    </location>
</feature>
<feature type="domain" description="N-terminal Ras-GEF" evidence="9">
    <location>
        <begin position="419"/>
        <end position="532"/>
    </location>
</feature>
<evidence type="ECO:0000259" key="9">
    <source>
        <dbReference type="PROSITE" id="PS50212"/>
    </source>
</evidence>
<dbReference type="InterPro" id="IPR029071">
    <property type="entry name" value="Ubiquitin-like_domsf"/>
</dbReference>
<dbReference type="InterPro" id="IPR036964">
    <property type="entry name" value="RASGEF_cat_dom_sf"/>
</dbReference>
<dbReference type="SUPFAM" id="SSF51206">
    <property type="entry name" value="cAMP-binding domain-like"/>
    <property type="match status" value="2"/>
</dbReference>
<reference evidence="11 12" key="1">
    <citation type="submission" date="2025-05" db="UniProtKB">
        <authorList>
            <consortium name="RefSeq"/>
        </authorList>
    </citation>
    <scope>IDENTIFICATION</scope>
    <source>
        <tissue evidence="11 12">Muscle</tissue>
    </source>
</reference>
<dbReference type="CDD" id="cd06755">
    <property type="entry name" value="PDZ_RapGEF2_RapGEF6-like"/>
    <property type="match status" value="1"/>
</dbReference>
<feature type="domain" description="Cyclic nucleotide-binding" evidence="6">
    <location>
        <begin position="37"/>
        <end position="84"/>
    </location>
</feature>
<dbReference type="InterPro" id="IPR000595">
    <property type="entry name" value="cNMP-bd_dom"/>
</dbReference>
<dbReference type="RefSeq" id="XP_022246932.1">
    <property type="nucleotide sequence ID" value="XM_022391224.1"/>
</dbReference>
<dbReference type="PANTHER" id="PTHR23113">
    <property type="entry name" value="GUANINE NUCLEOTIDE EXCHANGE FACTOR"/>
    <property type="match status" value="1"/>
</dbReference>
<dbReference type="InterPro" id="IPR000651">
    <property type="entry name" value="Ras-like_Gua-exchang_fac_N"/>
</dbReference>
<feature type="region of interest" description="Disordered" evidence="4">
    <location>
        <begin position="729"/>
        <end position="777"/>
    </location>
</feature>
<evidence type="ECO:0000259" key="8">
    <source>
        <dbReference type="PROSITE" id="PS50200"/>
    </source>
</evidence>
<gene>
    <name evidence="11 12 13" type="primary">LOC106463665</name>
</gene>
<protein>
    <submittedName>
        <fullName evidence="11 12">Rap guanine nucleotide exchange factor 6-like isoform X1</fullName>
    </submittedName>
</protein>
<dbReference type="SUPFAM" id="SSF54236">
    <property type="entry name" value="Ubiquitin-like"/>
    <property type="match status" value="1"/>
</dbReference>
<dbReference type="SUPFAM" id="SSF48366">
    <property type="entry name" value="Ras GEF"/>
    <property type="match status" value="1"/>
</dbReference>
<feature type="compositionally biased region" description="Low complexity" evidence="4">
    <location>
        <begin position="1205"/>
        <end position="1219"/>
    </location>
</feature>
<evidence type="ECO:0000313" key="11">
    <source>
        <dbReference type="RefSeq" id="XP_022246932.1"/>
    </source>
</evidence>
<evidence type="ECO:0000313" key="10">
    <source>
        <dbReference type="Proteomes" id="UP000694941"/>
    </source>
</evidence>
<dbReference type="Pfam" id="PF00617">
    <property type="entry name" value="RasGEF"/>
    <property type="match status" value="1"/>
</dbReference>
<evidence type="ECO:0000256" key="2">
    <source>
        <dbReference type="ARBA" id="ARBA00022658"/>
    </source>
</evidence>
<feature type="compositionally biased region" description="Acidic residues" evidence="4">
    <location>
        <begin position="1473"/>
        <end position="1488"/>
    </location>
</feature>
<dbReference type="PROSITE" id="PS50200">
    <property type="entry name" value="RA"/>
    <property type="match status" value="1"/>
</dbReference>
<evidence type="ECO:0000256" key="3">
    <source>
        <dbReference type="PROSITE-ProRule" id="PRU00168"/>
    </source>
</evidence>
<dbReference type="Gene3D" id="2.30.42.10">
    <property type="match status" value="1"/>
</dbReference>
<accession>A0ABM1STH7</accession>
<evidence type="ECO:0000256" key="4">
    <source>
        <dbReference type="SAM" id="MobiDB-lite"/>
    </source>
</evidence>
<feature type="compositionally biased region" description="Low complexity" evidence="4">
    <location>
        <begin position="1315"/>
        <end position="1331"/>
    </location>
</feature>
<dbReference type="Pfam" id="PF00618">
    <property type="entry name" value="RasGEF_N"/>
    <property type="match status" value="1"/>
</dbReference>
<feature type="domain" description="Ras-GEF" evidence="5">
    <location>
        <begin position="909"/>
        <end position="1136"/>
    </location>
</feature>
<dbReference type="PROSITE" id="PS50042">
    <property type="entry name" value="CNMP_BINDING_3"/>
    <property type="match status" value="2"/>
</dbReference>
<keyword evidence="2 3" id="KW-0344">Guanine-nucleotide releasing factor</keyword>
<feature type="region of interest" description="Disordered" evidence="4">
    <location>
        <begin position="1345"/>
        <end position="1378"/>
    </location>
</feature>
<evidence type="ECO:0000313" key="13">
    <source>
        <dbReference type="RefSeq" id="XP_022246935.1"/>
    </source>
</evidence>
<dbReference type="PROSITE" id="PS50009">
    <property type="entry name" value="RASGEF_CAT"/>
    <property type="match status" value="1"/>
</dbReference>
<feature type="compositionally biased region" description="Polar residues" evidence="4">
    <location>
        <begin position="729"/>
        <end position="754"/>
    </location>
</feature>
<feature type="domain" description="Cyclic nucleotide-binding" evidence="6">
    <location>
        <begin position="288"/>
        <end position="401"/>
    </location>
</feature>
<feature type="region of interest" description="Disordered" evidence="4">
    <location>
        <begin position="678"/>
        <end position="711"/>
    </location>
</feature>
<dbReference type="InterPro" id="IPR001895">
    <property type="entry name" value="RASGEF_cat_dom"/>
</dbReference>
<comment type="similarity">
    <text evidence="1">Belongs to the RAPGEF2 family.</text>
</comment>
<feature type="compositionally biased region" description="Low complexity" evidence="4">
    <location>
        <begin position="1351"/>
        <end position="1362"/>
    </location>
</feature>
<dbReference type="SMART" id="SM00100">
    <property type="entry name" value="cNMP"/>
    <property type="match status" value="1"/>
</dbReference>
<dbReference type="Pfam" id="PF00027">
    <property type="entry name" value="cNMP_binding"/>
    <property type="match status" value="1"/>
</dbReference>
<dbReference type="SMART" id="SM00228">
    <property type="entry name" value="PDZ"/>
    <property type="match status" value="1"/>
</dbReference>
<dbReference type="Pfam" id="PF00788">
    <property type="entry name" value="RA"/>
    <property type="match status" value="1"/>
</dbReference>
<dbReference type="SMART" id="SM00147">
    <property type="entry name" value="RasGEF"/>
    <property type="match status" value="1"/>
</dbReference>
<dbReference type="RefSeq" id="XP_022246935.1">
    <property type="nucleotide sequence ID" value="XM_022391227.1"/>
</dbReference>
<evidence type="ECO:0000259" key="6">
    <source>
        <dbReference type="PROSITE" id="PS50042"/>
    </source>
</evidence>
<feature type="domain" description="Ras-associating" evidence="8">
    <location>
        <begin position="798"/>
        <end position="884"/>
    </location>
</feature>
<dbReference type="PROSITE" id="PS00720">
    <property type="entry name" value="RASGEF"/>
    <property type="match status" value="1"/>
</dbReference>
<dbReference type="Gene3D" id="2.60.120.10">
    <property type="entry name" value="Jelly Rolls"/>
    <property type="match status" value="2"/>
</dbReference>
<dbReference type="InterPro" id="IPR036034">
    <property type="entry name" value="PDZ_sf"/>
</dbReference>
<dbReference type="InterPro" id="IPR019804">
    <property type="entry name" value="Ras_G-nucl-exch_fac_CS"/>
</dbReference>